<dbReference type="RefSeq" id="WP_345029747.1">
    <property type="nucleotide sequence ID" value="NZ_BAABGL010000002.1"/>
</dbReference>
<gene>
    <name evidence="3" type="ORF">GCM10023167_06300</name>
</gene>
<accession>A0ABP8J4P0</accession>
<keyword evidence="2" id="KW-1133">Transmembrane helix</keyword>
<feature type="transmembrane region" description="Helical" evidence="2">
    <location>
        <begin position="263"/>
        <end position="286"/>
    </location>
</feature>
<keyword evidence="2" id="KW-0812">Transmembrane</keyword>
<feature type="region of interest" description="Disordered" evidence="1">
    <location>
        <begin position="194"/>
        <end position="254"/>
    </location>
</feature>
<protein>
    <submittedName>
        <fullName evidence="3">Uncharacterized protein</fullName>
    </submittedName>
</protein>
<feature type="compositionally biased region" description="Low complexity" evidence="1">
    <location>
        <begin position="206"/>
        <end position="222"/>
    </location>
</feature>
<feature type="compositionally biased region" description="Basic and acidic residues" evidence="1">
    <location>
        <begin position="240"/>
        <end position="254"/>
    </location>
</feature>
<feature type="compositionally biased region" description="Low complexity" evidence="1">
    <location>
        <begin position="327"/>
        <end position="344"/>
    </location>
</feature>
<feature type="region of interest" description="Disordered" evidence="1">
    <location>
        <begin position="473"/>
        <end position="510"/>
    </location>
</feature>
<reference evidence="4" key="1">
    <citation type="journal article" date="2019" name="Int. J. Syst. Evol. Microbiol.">
        <title>The Global Catalogue of Microorganisms (GCM) 10K type strain sequencing project: providing services to taxonomists for standard genome sequencing and annotation.</title>
        <authorList>
            <consortium name="The Broad Institute Genomics Platform"/>
            <consortium name="The Broad Institute Genome Sequencing Center for Infectious Disease"/>
            <person name="Wu L."/>
            <person name="Ma J."/>
        </authorList>
    </citation>
    <scope>NUCLEOTIDE SEQUENCE [LARGE SCALE GENOMIC DNA]</scope>
    <source>
        <strain evidence="4">JCM 17808</strain>
    </source>
</reference>
<evidence type="ECO:0000313" key="3">
    <source>
        <dbReference type="EMBL" id="GAA4384949.1"/>
    </source>
</evidence>
<organism evidence="3 4">
    <name type="scientific">Brevibacterium pityocampae</name>
    <dbReference type="NCBI Taxonomy" id="506594"/>
    <lineage>
        <taxon>Bacteria</taxon>
        <taxon>Bacillati</taxon>
        <taxon>Actinomycetota</taxon>
        <taxon>Actinomycetes</taxon>
        <taxon>Micrococcales</taxon>
        <taxon>Brevibacteriaceae</taxon>
        <taxon>Brevibacterium</taxon>
    </lineage>
</organism>
<feature type="compositionally biased region" description="Low complexity" evidence="1">
    <location>
        <begin position="598"/>
        <end position="608"/>
    </location>
</feature>
<evidence type="ECO:0000256" key="1">
    <source>
        <dbReference type="SAM" id="MobiDB-lite"/>
    </source>
</evidence>
<name>A0ABP8J4P0_9MICO</name>
<dbReference type="EMBL" id="BAABGL010000002">
    <property type="protein sequence ID" value="GAA4384949.1"/>
    <property type="molecule type" value="Genomic_DNA"/>
</dbReference>
<feature type="compositionally biased region" description="Basic and acidic residues" evidence="1">
    <location>
        <begin position="379"/>
        <end position="396"/>
    </location>
</feature>
<evidence type="ECO:0000256" key="2">
    <source>
        <dbReference type="SAM" id="Phobius"/>
    </source>
</evidence>
<feature type="transmembrane region" description="Helical" evidence="2">
    <location>
        <begin position="292"/>
        <end position="312"/>
    </location>
</feature>
<feature type="region of interest" description="Disordered" evidence="1">
    <location>
        <begin position="152"/>
        <end position="177"/>
    </location>
</feature>
<feature type="compositionally biased region" description="Polar residues" evidence="1">
    <location>
        <begin position="160"/>
        <end position="175"/>
    </location>
</feature>
<feature type="region of interest" description="Disordered" evidence="1">
    <location>
        <begin position="378"/>
        <end position="459"/>
    </location>
</feature>
<feature type="compositionally biased region" description="Low complexity" evidence="1">
    <location>
        <begin position="426"/>
        <end position="449"/>
    </location>
</feature>
<feature type="transmembrane region" description="Helical" evidence="2">
    <location>
        <begin position="6"/>
        <end position="23"/>
    </location>
</feature>
<dbReference type="Proteomes" id="UP001500642">
    <property type="component" value="Unassembled WGS sequence"/>
</dbReference>
<feature type="compositionally biased region" description="Low complexity" evidence="1">
    <location>
        <begin position="493"/>
        <end position="509"/>
    </location>
</feature>
<proteinExistence type="predicted"/>
<evidence type="ECO:0000313" key="4">
    <source>
        <dbReference type="Proteomes" id="UP001500642"/>
    </source>
</evidence>
<feature type="region of interest" description="Disordered" evidence="1">
    <location>
        <begin position="580"/>
        <end position="608"/>
    </location>
</feature>
<keyword evidence="4" id="KW-1185">Reference proteome</keyword>
<sequence>MDTSITIALVIAVLFVFMLPASLRRIDRTLTHGHVHDVPATARECAEVRATSCLQPADAPRLYAADRDAAEFEPPQIVHRVADSAPVLHLSKPAPRLAVIDGDVPNSARPADSSPAERGTAHLDLAAPLDPEAEAAALPLAVGQTAFLPLSTHHEPMDSHMTSSQSPATGPSMQHRTNRNLPAHLRARIADSRHTAGTVGARVGTPAAGQGRGPASGAPAGARGEGSGGSAAPTRSTPAADRDLRPQPADRESSEKIARLRAALPFVGLGFLATALATLVTAVLVPFGVLPWAVPVLTLVLAGGCLLMVRSINLSIRRLRRAGVEAPAAKASATAATPGTAATPESRRTPDAVALVEDDDRDATVDLSAIRAVFGAGRGAEHRAGAENRAGAERDPGAGTEVPRAQAPTATEESRESADSAEPTKSSAPDSDSAPASSTAAASSTAEAPAARHRARRELQVTQVRERVVLSLGTDLAGDEDTDEPAGASVTGTSATEPPASGTPAPAGSDDLLATRFAATGWNPSPVPTPTYVDAPVVDRAQPEPVVADASSFRLEPQSKESLAERFAAELGYRPEFEDAAREDDAQTAADAGPLAHGRTAIGGARTRGVGRLDEVLARRRA</sequence>
<keyword evidence="2" id="KW-0472">Membrane</keyword>
<comment type="caution">
    <text evidence="3">The sequence shown here is derived from an EMBL/GenBank/DDBJ whole genome shotgun (WGS) entry which is preliminary data.</text>
</comment>
<feature type="region of interest" description="Disordered" evidence="1">
    <location>
        <begin position="327"/>
        <end position="351"/>
    </location>
</feature>